<keyword evidence="2" id="KW-1185">Reference proteome</keyword>
<dbReference type="EMBL" id="JAOCQF010000003">
    <property type="protein sequence ID" value="MCT8330898.1"/>
    <property type="molecule type" value="Genomic_DNA"/>
</dbReference>
<comment type="caution">
    <text evidence="1">The sequence shown here is derived from an EMBL/GenBank/DDBJ whole genome shotgun (WGS) entry which is preliminary data.</text>
</comment>
<gene>
    <name evidence="1" type="ORF">N5I32_15370</name>
</gene>
<organism evidence="1 2">
    <name type="scientific">Albidovulum sediminis</name>
    <dbReference type="NCBI Taxonomy" id="3066345"/>
    <lineage>
        <taxon>Bacteria</taxon>
        <taxon>Pseudomonadati</taxon>
        <taxon>Pseudomonadota</taxon>
        <taxon>Alphaproteobacteria</taxon>
        <taxon>Rhodobacterales</taxon>
        <taxon>Paracoccaceae</taxon>
        <taxon>Albidovulum</taxon>
    </lineage>
</organism>
<proteinExistence type="predicted"/>
<evidence type="ECO:0000313" key="2">
    <source>
        <dbReference type="Proteomes" id="UP001205601"/>
    </source>
</evidence>
<accession>A0ABT2NS39</accession>
<evidence type="ECO:0008006" key="3">
    <source>
        <dbReference type="Google" id="ProtNLM"/>
    </source>
</evidence>
<evidence type="ECO:0000313" key="1">
    <source>
        <dbReference type="EMBL" id="MCT8330898.1"/>
    </source>
</evidence>
<dbReference type="RefSeq" id="WP_261496796.1">
    <property type="nucleotide sequence ID" value="NZ_JAOCQF010000003.1"/>
</dbReference>
<reference evidence="2" key="1">
    <citation type="submission" date="2023-07" db="EMBL/GenBank/DDBJ databases">
        <title>Defluviimonas sediminis sp. nov., isolated from mangrove sediment.</title>
        <authorList>
            <person name="Liu L."/>
            <person name="Li J."/>
            <person name="Huang Y."/>
            <person name="Pan J."/>
            <person name="Li M."/>
        </authorList>
    </citation>
    <scope>NUCLEOTIDE SEQUENCE [LARGE SCALE GENOMIC DNA]</scope>
    <source>
        <strain evidence="2">FT324</strain>
    </source>
</reference>
<sequence length="168" mass="18516">MVRFPVAHKYTKCLFFLATLGCVSERVDEHWPVLEEITDLSRDEFGLTAFPGAGDFSSGRRSLWRGKARIADLPAGFWDFEKCIVAADEGTSLIAATIDVRGAQFVLLRSGEIVGKGSEGTHFAYSDESTASRVRDYLSSAVGPEWRRTFSSFYATKKQCVGATRSEG</sequence>
<name>A0ABT2NS39_9RHOB</name>
<protein>
    <recommendedName>
        <fullName evidence="3">Lipoprotein</fullName>
    </recommendedName>
</protein>
<dbReference type="Proteomes" id="UP001205601">
    <property type="component" value="Unassembled WGS sequence"/>
</dbReference>